<feature type="domain" description="Peptidase S74" evidence="2">
    <location>
        <begin position="1724"/>
        <end position="1822"/>
    </location>
</feature>
<dbReference type="InterPro" id="IPR030392">
    <property type="entry name" value="S74_ICA"/>
</dbReference>
<dbReference type="PROSITE" id="PS51688">
    <property type="entry name" value="ICA"/>
    <property type="match status" value="1"/>
</dbReference>
<gene>
    <name evidence="3" type="ORF">EF384_01090</name>
</gene>
<comment type="caution">
    <text evidence="3">The sequence shown here is derived from an EMBL/GenBank/DDBJ whole genome shotgun (WGS) entry which is preliminary data.</text>
</comment>
<dbReference type="Proteomes" id="UP000273977">
    <property type="component" value="Unassembled WGS sequence"/>
</dbReference>
<protein>
    <recommendedName>
        <fullName evidence="2">Peptidase S74 domain-containing protein</fullName>
    </recommendedName>
</protein>
<name>A0A3N4GWH3_9LACT</name>
<organism evidence="3 4">
    <name type="scientific">Aerococcus agrisoli</name>
    <dbReference type="NCBI Taxonomy" id="2487350"/>
    <lineage>
        <taxon>Bacteria</taxon>
        <taxon>Bacillati</taxon>
        <taxon>Bacillota</taxon>
        <taxon>Bacilli</taxon>
        <taxon>Lactobacillales</taxon>
        <taxon>Aerococcaceae</taxon>
        <taxon>Aerococcus</taxon>
    </lineage>
</organism>
<dbReference type="SUPFAM" id="SSF49785">
    <property type="entry name" value="Galactose-binding domain-like"/>
    <property type="match status" value="1"/>
</dbReference>
<evidence type="ECO:0000259" key="2">
    <source>
        <dbReference type="PROSITE" id="PS51688"/>
    </source>
</evidence>
<feature type="coiled-coil region" evidence="1">
    <location>
        <begin position="1801"/>
        <end position="1828"/>
    </location>
</feature>
<evidence type="ECO:0000313" key="3">
    <source>
        <dbReference type="EMBL" id="RPA65036.1"/>
    </source>
</evidence>
<evidence type="ECO:0000313" key="4">
    <source>
        <dbReference type="Proteomes" id="UP000273977"/>
    </source>
</evidence>
<dbReference type="InterPro" id="IPR007119">
    <property type="entry name" value="Phage_tail_spike_N"/>
</dbReference>
<keyword evidence="4" id="KW-1185">Reference proteome</keyword>
<sequence>MTDFTYNGQPLNKAYEVVVDNMINDSFFVTFNHPLDDKGIYKIIEKDKIVKVHTPDGMQPFRIMDRVKYMDHVSIEAWPLFYADMRNKLIRPLTIRGLSGQAAMNMFVNNLLIDTPFTFTSNITDMHDYHTQDAEERENNPNQLYNALDVFKDIVKRWQGELVINGYDVRVVNRLGKNTGALLYEKKNISDFTDEESIQDITTRLYGKSEWTERPEGTDEEVKHEISVKVESPLINAYSGIVFEKQYTNNDIRTEKEMKDWLNLKFTTDNIDKPSRNIKVGTNIVDDTVINMGDSLVLKYVKHDVDMEIRMVGYTYDGYANRYITIQLGDAKQSYVGNVQNTVRELETNVSTSVKQTVNQILNANGERMIYSVTEPVGNFKNGDVWYDQQGGMYFWDEESGMWIDHPYNRNMRVMEDEVNTAIETAESAKALAVSEAEQALINANKYADDQDALITQQVNTSVSTAISTAEEAKQAAETSYTNAVAEAERLAGEQSTAFNKKFEENALSMNTLSQATQDADAKAQSALTKAGANANLLTTHQNTLDAINNTTIPNINSSISDAMAEASSAMTEAQKADTKIADYVTSKGLVSGTTVDTKINAATGEIKKKITTVEGKIPTEIGGRNLLQNTSDEWKTLSMSAGVWFKDFGYDENYKVEVGQTYTFSIIVDKVNDNDTVPINLHIGLGNTRGSYNYDFQSWRQDNIPMGEKVSLTYTITESDVAGGSRLWFAYRLRNEQKATYIRYKEAKLEKGSIPTDWSPAPEENLSQSEFQIFESTFNEDVKGINSTLTDLSTKKLDGTTYQNFYNNEYKQTAQGVTDAWTAVNKIIDANGNSTDAFAKAVYDKNATRQAADFKSVTDGLVKTTTYEEGIDGVKQSITSVSGRIDELSVGGRNYFKNSDVERTGSREFVNHYTWDMSPVINEFGTNTYYTVSFDIKSKVAGNINVYAQNGNGTKYSIGTKGVYASTTYKRFSYTFKPVLSSSTETMSMLAFFGSYDSGRIPTIKNVKFEVGNFATDWTPAPEDMLGKAEFTLFKNDYEETAESVERRLTAIDSSEEGSVVTRLNKTEKTASGNTTTISNIKTKPGEQITGYQTIKDRSDLYERVIGSSSEANVKNNMARIVMADSIFKTEVIDKTNVDDSNVFSSSTKVAALSNIGSIVRNDSLAPNGFRITGVSGNNGSFRLYDVITSNGWWTVSGWVRGSQNADIKFTIDICDSPDSKQFNTGTANEWQYFEFSHNVTNYTSTYSFVDFNGIAWAYYYFKDIKVEKNHHATAWTPSAIDFATQSHITQLADNINLKVSNKDLLSEINVQAGNVLIQSGTNKLNITPTTTSIQDATIKSAMIDTIDVKKITGIAADFTTMITKGLTADVITSTMIKADTALFDMLFSTTLATDRLAARTAWIKSANISTLDASKITSGTIAAARLDAGAIVTAGLTANVVKSAHIEAGTALVDKIFSTSAYITQLTSKAAFISSIQAINISASRITSGTLDASKATITNIDANNITANKTSFVQTAWNDINSEVAIDGSGIKTQNTNGDFSRIVSGELRSFNADSSSTAILGSGRSQYFDRNGSQFILGKTLHGTDWINEGTLQVTYNRKFAIGRYADYAGNNGNFHPYIALEYAVDKPGDEPNGIVRLYKAVYLQKGIYAGNNDISALSKISFYNGGLIESQSSTSNLLITASNKMVAYAAGTNAFEIDSGYMYLRRNLSMEGNNITNQSDRRLKTNIVDTPVDSLSAISNWGFKAFDRVNNGSHDDIGLIAQDTSEIVVYDEENDIYNVNSSKQIMMNSHGIQQLNIKVDDEISQLKAQVTNLQEELALLKGDRK</sequence>
<dbReference type="NCBIfam" id="TIGR01665">
    <property type="entry name" value="put_anti_recept"/>
    <property type="match status" value="1"/>
</dbReference>
<evidence type="ECO:0000256" key="1">
    <source>
        <dbReference type="SAM" id="Coils"/>
    </source>
</evidence>
<keyword evidence="1" id="KW-0175">Coiled coil</keyword>
<proteinExistence type="predicted"/>
<reference evidence="3 4" key="1">
    <citation type="submission" date="2018-11" db="EMBL/GenBank/DDBJ databases">
        <title>Aerococcus sp. SJQ22, whole genome shotgun sequence.</title>
        <authorList>
            <person name="Sun L."/>
            <person name="Gao X."/>
            <person name="Chen W."/>
            <person name="Huang K."/>
        </authorList>
    </citation>
    <scope>NUCLEOTIDE SEQUENCE [LARGE SCALE GENOMIC DNA]</scope>
    <source>
        <strain evidence="3 4">SJQ22</strain>
    </source>
</reference>
<dbReference type="EMBL" id="RKMG01000002">
    <property type="protein sequence ID" value="RPA65036.1"/>
    <property type="molecule type" value="Genomic_DNA"/>
</dbReference>
<accession>A0A3N4GWH3</accession>
<dbReference type="InterPro" id="IPR008979">
    <property type="entry name" value="Galactose-bd-like_sf"/>
</dbReference>
<dbReference type="Pfam" id="PF13884">
    <property type="entry name" value="Peptidase_S74"/>
    <property type="match status" value="1"/>
</dbReference>
<dbReference type="Gene3D" id="2.60.120.260">
    <property type="entry name" value="Galactose-binding domain-like"/>
    <property type="match status" value="1"/>
</dbReference>